<proteinExistence type="inferred from homology"/>
<dbReference type="RefSeq" id="WP_186075781.1">
    <property type="nucleotide sequence ID" value="NZ_CAJEWB010000002.1"/>
</dbReference>
<comment type="pathway">
    <text evidence="1">Cofactor biosynthesis; molybdopterin biosynthesis.</text>
</comment>
<evidence type="ECO:0000313" key="13">
    <source>
        <dbReference type="EMBL" id="CAD2070609.1"/>
    </source>
</evidence>
<keyword evidence="5" id="KW-0808">Transferase</keyword>
<dbReference type="CDD" id="cd00756">
    <property type="entry name" value="MoaE"/>
    <property type="match status" value="1"/>
</dbReference>
<evidence type="ECO:0000256" key="7">
    <source>
        <dbReference type="ARBA" id="ARBA00026066"/>
    </source>
</evidence>
<evidence type="ECO:0000256" key="1">
    <source>
        <dbReference type="ARBA" id="ARBA00005046"/>
    </source>
</evidence>
<dbReference type="Proteomes" id="UP000588186">
    <property type="component" value="Unassembled WGS sequence"/>
</dbReference>
<evidence type="ECO:0000256" key="12">
    <source>
        <dbReference type="ARBA" id="ARBA00049878"/>
    </source>
</evidence>
<evidence type="ECO:0000256" key="8">
    <source>
        <dbReference type="ARBA" id="ARBA00029745"/>
    </source>
</evidence>
<dbReference type="GO" id="GO:0030366">
    <property type="term" value="F:molybdopterin synthase activity"/>
    <property type="evidence" value="ECO:0007669"/>
    <property type="project" value="UniProtKB-EC"/>
</dbReference>
<sequence length="152" mass="17473">MKLFEVTEDKIDVLKFHDALVNSHQGAVVTFTGHVREWTKGTRTVHLEYEAYVPMAEKMLSQIGDEISEKWPGVKTAICHRIGKLDQTEVAVVVVTSSPHRQDGYHANMYAVDRLKEIVPIWKKEIWEDGEEWIGDSRHYHSSINEEDINGN</sequence>
<dbReference type="InterPro" id="IPR003448">
    <property type="entry name" value="Mopterin_biosynth_MoaE"/>
</dbReference>
<dbReference type="EC" id="2.8.1.12" evidence="3"/>
<comment type="caution">
    <text evidence="13">The sequence shown here is derived from an EMBL/GenBank/DDBJ whole genome shotgun (WGS) entry which is preliminary data.</text>
</comment>
<evidence type="ECO:0000256" key="11">
    <source>
        <dbReference type="ARBA" id="ARBA00032474"/>
    </source>
</evidence>
<dbReference type="PANTHER" id="PTHR23404">
    <property type="entry name" value="MOLYBDOPTERIN SYNTHASE RELATED"/>
    <property type="match status" value="1"/>
</dbReference>
<dbReference type="Gene3D" id="3.90.1170.40">
    <property type="entry name" value="Molybdopterin biosynthesis MoaE subunit"/>
    <property type="match status" value="1"/>
</dbReference>
<evidence type="ECO:0000313" key="14">
    <source>
        <dbReference type="Proteomes" id="UP000588186"/>
    </source>
</evidence>
<evidence type="ECO:0000256" key="5">
    <source>
        <dbReference type="ARBA" id="ARBA00022679"/>
    </source>
</evidence>
<comment type="subunit">
    <text evidence="7">Heterotetramer of 2 MoaD subunits and 2 MoaE subunits. Also stable as homodimer. The enzyme changes between these two forms during catalysis.</text>
</comment>
<keyword evidence="14" id="KW-1185">Reference proteome</keyword>
<protein>
    <recommendedName>
        <fullName evidence="4">Molybdopterin synthase catalytic subunit</fullName>
        <ecNumber evidence="3">2.8.1.12</ecNumber>
    </recommendedName>
    <alternativeName>
        <fullName evidence="10">MPT synthase subunit 2</fullName>
    </alternativeName>
    <alternativeName>
        <fullName evidence="8">Molybdenum cofactor biosynthesis protein E</fullName>
    </alternativeName>
    <alternativeName>
        <fullName evidence="9">Molybdopterin-converting factor large subunit</fullName>
    </alternativeName>
    <alternativeName>
        <fullName evidence="11">Molybdopterin-converting factor subunit 2</fullName>
    </alternativeName>
</protein>
<evidence type="ECO:0000256" key="10">
    <source>
        <dbReference type="ARBA" id="ARBA00030781"/>
    </source>
</evidence>
<evidence type="ECO:0000256" key="6">
    <source>
        <dbReference type="ARBA" id="ARBA00023150"/>
    </source>
</evidence>
<dbReference type="EMBL" id="CAJEWB010000002">
    <property type="protein sequence ID" value="CAD2070609.1"/>
    <property type="molecule type" value="Genomic_DNA"/>
</dbReference>
<organism evidence="13 14">
    <name type="scientific">Phocicoccus pinnipedialis</name>
    <dbReference type="NCBI Taxonomy" id="110845"/>
    <lineage>
        <taxon>Bacteria</taxon>
        <taxon>Bacillati</taxon>
        <taxon>Bacillota</taxon>
        <taxon>Bacilli</taxon>
        <taxon>Bacillales</taxon>
        <taxon>Salinicoccaceae</taxon>
        <taxon>Phocicoccus</taxon>
    </lineage>
</organism>
<name>A0A6V7QZY8_9BACL</name>
<comment type="catalytic activity">
    <reaction evidence="12">
        <text>2 [molybdopterin-synthase sulfur-carrier protein]-C-terminal-Gly-aminoethanethioate + cyclic pyranopterin phosphate + H2O = molybdopterin + 2 [molybdopterin-synthase sulfur-carrier protein]-C-terminal Gly-Gly + 2 H(+)</text>
        <dbReference type="Rhea" id="RHEA:26333"/>
        <dbReference type="Rhea" id="RHEA-COMP:12202"/>
        <dbReference type="Rhea" id="RHEA-COMP:19907"/>
        <dbReference type="ChEBI" id="CHEBI:15377"/>
        <dbReference type="ChEBI" id="CHEBI:15378"/>
        <dbReference type="ChEBI" id="CHEBI:58698"/>
        <dbReference type="ChEBI" id="CHEBI:59648"/>
        <dbReference type="ChEBI" id="CHEBI:90778"/>
        <dbReference type="ChEBI" id="CHEBI:232372"/>
        <dbReference type="EC" id="2.8.1.12"/>
    </reaction>
</comment>
<reference evidence="13 14" key="1">
    <citation type="submission" date="2020-07" db="EMBL/GenBank/DDBJ databases">
        <authorList>
            <person name="Criscuolo A."/>
        </authorList>
    </citation>
    <scope>NUCLEOTIDE SEQUENCE [LARGE SCALE GENOMIC DNA]</scope>
    <source>
        <strain evidence="13">CIP107946</strain>
    </source>
</reference>
<evidence type="ECO:0000256" key="2">
    <source>
        <dbReference type="ARBA" id="ARBA00005426"/>
    </source>
</evidence>
<evidence type="ECO:0000256" key="3">
    <source>
        <dbReference type="ARBA" id="ARBA00011950"/>
    </source>
</evidence>
<dbReference type="AlphaFoldDB" id="A0A6V7QZY8"/>
<keyword evidence="6" id="KW-0501">Molybdenum cofactor biosynthesis</keyword>
<dbReference type="FunFam" id="3.90.1170.40:FF:000003">
    <property type="entry name" value="Molybdopterin converting factor subunit 2"/>
    <property type="match status" value="1"/>
</dbReference>
<accession>A0A6V7QZY8</accession>
<dbReference type="SUPFAM" id="SSF54690">
    <property type="entry name" value="Molybdopterin synthase subunit MoaE"/>
    <property type="match status" value="1"/>
</dbReference>
<comment type="similarity">
    <text evidence="2">Belongs to the MoaE family.</text>
</comment>
<dbReference type="GO" id="GO:0006777">
    <property type="term" value="P:Mo-molybdopterin cofactor biosynthetic process"/>
    <property type="evidence" value="ECO:0007669"/>
    <property type="project" value="UniProtKB-KW"/>
</dbReference>
<gene>
    <name evidence="13" type="primary">moaE</name>
    <name evidence="13" type="ORF">JEOPIN946_00055</name>
</gene>
<evidence type="ECO:0000256" key="4">
    <source>
        <dbReference type="ARBA" id="ARBA00013858"/>
    </source>
</evidence>
<dbReference type="InterPro" id="IPR036563">
    <property type="entry name" value="MoaE_sf"/>
</dbReference>
<dbReference type="Pfam" id="PF02391">
    <property type="entry name" value="MoaE"/>
    <property type="match status" value="1"/>
</dbReference>
<evidence type="ECO:0000256" key="9">
    <source>
        <dbReference type="ARBA" id="ARBA00030407"/>
    </source>
</evidence>